<dbReference type="EMBL" id="JBHUII010000008">
    <property type="protein sequence ID" value="MFD2206957.1"/>
    <property type="molecule type" value="Genomic_DNA"/>
</dbReference>
<sequence>MITCYVNYEIDPDKLVEFETYAKLWIPLVERFGGTHHGYFLPQESANDLALALFSFPSLAEYEQYRADSMKDDECLAAYEYAKKTKCIRRYDRQFLRPVLS</sequence>
<evidence type="ECO:0000313" key="3">
    <source>
        <dbReference type="Proteomes" id="UP001597294"/>
    </source>
</evidence>
<dbReference type="SUPFAM" id="SSF54909">
    <property type="entry name" value="Dimeric alpha+beta barrel"/>
    <property type="match status" value="1"/>
</dbReference>
<protein>
    <submittedName>
        <fullName evidence="2">NIPSNAP family protein</fullName>
    </submittedName>
</protein>
<reference evidence="3" key="1">
    <citation type="journal article" date="2019" name="Int. J. Syst. Evol. Microbiol.">
        <title>The Global Catalogue of Microorganisms (GCM) 10K type strain sequencing project: providing services to taxonomists for standard genome sequencing and annotation.</title>
        <authorList>
            <consortium name="The Broad Institute Genomics Platform"/>
            <consortium name="The Broad Institute Genome Sequencing Center for Infectious Disease"/>
            <person name="Wu L."/>
            <person name="Ma J."/>
        </authorList>
    </citation>
    <scope>NUCLEOTIDE SEQUENCE [LARGE SCALE GENOMIC DNA]</scope>
    <source>
        <strain evidence="3">CGMCC 4.7192</strain>
    </source>
</reference>
<dbReference type="Proteomes" id="UP001597294">
    <property type="component" value="Unassembled WGS sequence"/>
</dbReference>
<keyword evidence="3" id="KW-1185">Reference proteome</keyword>
<gene>
    <name evidence="2" type="ORF">ACFSKO_15115</name>
</gene>
<organism evidence="2 3">
    <name type="scientific">Kiloniella antarctica</name>
    <dbReference type="NCBI Taxonomy" id="1550907"/>
    <lineage>
        <taxon>Bacteria</taxon>
        <taxon>Pseudomonadati</taxon>
        <taxon>Pseudomonadota</taxon>
        <taxon>Alphaproteobacteria</taxon>
        <taxon>Rhodospirillales</taxon>
        <taxon>Kiloniellaceae</taxon>
        <taxon>Kiloniella</taxon>
    </lineage>
</organism>
<evidence type="ECO:0000313" key="2">
    <source>
        <dbReference type="EMBL" id="MFD2206957.1"/>
    </source>
</evidence>
<feature type="domain" description="NIPSNAP" evidence="1">
    <location>
        <begin position="7"/>
        <end position="99"/>
    </location>
</feature>
<evidence type="ECO:0000259" key="1">
    <source>
        <dbReference type="Pfam" id="PF07978"/>
    </source>
</evidence>
<dbReference type="Pfam" id="PF07978">
    <property type="entry name" value="NIPSNAP"/>
    <property type="match status" value="1"/>
</dbReference>
<name>A0ABW5BLF8_9PROT</name>
<dbReference type="RefSeq" id="WP_380253104.1">
    <property type="nucleotide sequence ID" value="NZ_JBHUII010000008.1"/>
</dbReference>
<dbReference type="InterPro" id="IPR011008">
    <property type="entry name" value="Dimeric_a/b-barrel"/>
</dbReference>
<dbReference type="Gene3D" id="3.30.70.100">
    <property type="match status" value="1"/>
</dbReference>
<dbReference type="InterPro" id="IPR012577">
    <property type="entry name" value="NIPSNAP"/>
</dbReference>
<accession>A0ABW5BLF8</accession>
<proteinExistence type="predicted"/>
<comment type="caution">
    <text evidence="2">The sequence shown here is derived from an EMBL/GenBank/DDBJ whole genome shotgun (WGS) entry which is preliminary data.</text>
</comment>